<sequence>MVPLPTSDRALLGEHAFYETGNLKHVMPFMKFQNYDLVLKRYNHGYAHTGHDSGVNLKASLLMVAFGVLVLYFVSKKKMKPII</sequence>
<gene>
    <name evidence="2" type="ORF">CANTADRAFT_6335</name>
</gene>
<evidence type="ECO:0000256" key="1">
    <source>
        <dbReference type="SAM" id="Phobius"/>
    </source>
</evidence>
<keyword evidence="1" id="KW-0472">Membrane</keyword>
<feature type="transmembrane region" description="Helical" evidence="1">
    <location>
        <begin position="55"/>
        <end position="74"/>
    </location>
</feature>
<reference evidence="3" key="1">
    <citation type="submission" date="2016-05" db="EMBL/GenBank/DDBJ databases">
        <title>Comparative genomics of biotechnologically important yeasts.</title>
        <authorList>
            <consortium name="DOE Joint Genome Institute"/>
            <person name="Riley R."/>
            <person name="Haridas S."/>
            <person name="Wolfe K.H."/>
            <person name="Lopes M.R."/>
            <person name="Hittinger C.T."/>
            <person name="Goker M."/>
            <person name="Salamov A."/>
            <person name="Wisecaver J."/>
            <person name="Long T.M."/>
            <person name="Aerts A.L."/>
            <person name="Barry K."/>
            <person name="Choi C."/>
            <person name="Clum A."/>
            <person name="Coughlan A.Y."/>
            <person name="Deshpande S."/>
            <person name="Douglass A.P."/>
            <person name="Hanson S.J."/>
            <person name="Klenk H.-P."/>
            <person name="Labutti K."/>
            <person name="Lapidus A."/>
            <person name="Lindquist E."/>
            <person name="Lipzen A."/>
            <person name="Meier-Kolthoff J.P."/>
            <person name="Ohm R.A."/>
            <person name="Otillar R.P."/>
            <person name="Pangilinan J."/>
            <person name="Peng Y."/>
            <person name="Rokas A."/>
            <person name="Rosa C.A."/>
            <person name="Scheuner C."/>
            <person name="Sibirny A.A."/>
            <person name="Slot J.C."/>
            <person name="Stielow J.B."/>
            <person name="Sun H."/>
            <person name="Kurtzman C.P."/>
            <person name="Blackwell M."/>
            <person name="Grigoriev I.V."/>
            <person name="Jeffries T.W."/>
        </authorList>
    </citation>
    <scope>NUCLEOTIDE SEQUENCE [LARGE SCALE GENOMIC DNA]</scope>
    <source>
        <strain evidence="3">NRRL Y-17324</strain>
    </source>
</reference>
<keyword evidence="1" id="KW-1133">Transmembrane helix</keyword>
<evidence type="ECO:0000313" key="2">
    <source>
        <dbReference type="EMBL" id="ODV79164.1"/>
    </source>
</evidence>
<proteinExistence type="predicted"/>
<dbReference type="GeneID" id="30985008"/>
<organism evidence="2 3">
    <name type="scientific">Suhomyces tanzawaensis NRRL Y-17324</name>
    <dbReference type="NCBI Taxonomy" id="984487"/>
    <lineage>
        <taxon>Eukaryota</taxon>
        <taxon>Fungi</taxon>
        <taxon>Dikarya</taxon>
        <taxon>Ascomycota</taxon>
        <taxon>Saccharomycotina</taxon>
        <taxon>Pichiomycetes</taxon>
        <taxon>Debaryomycetaceae</taxon>
        <taxon>Suhomyces</taxon>
    </lineage>
</organism>
<evidence type="ECO:0000313" key="3">
    <source>
        <dbReference type="Proteomes" id="UP000094285"/>
    </source>
</evidence>
<dbReference type="Proteomes" id="UP000094285">
    <property type="component" value="Unassembled WGS sequence"/>
</dbReference>
<dbReference type="RefSeq" id="XP_020064286.1">
    <property type="nucleotide sequence ID" value="XM_020210872.1"/>
</dbReference>
<accession>A0A1E4SI23</accession>
<dbReference type="AlphaFoldDB" id="A0A1E4SI23"/>
<keyword evidence="3" id="KW-1185">Reference proteome</keyword>
<keyword evidence="1" id="KW-0812">Transmembrane</keyword>
<name>A0A1E4SI23_9ASCO</name>
<protein>
    <submittedName>
        <fullName evidence="2">Uncharacterized protein</fullName>
    </submittedName>
</protein>
<dbReference type="OrthoDB" id="10566080at2759"/>
<dbReference type="EMBL" id="KV453912">
    <property type="protein sequence ID" value="ODV79164.1"/>
    <property type="molecule type" value="Genomic_DNA"/>
</dbReference>